<comment type="pathway">
    <text evidence="2">Cell wall biogenesis; lipoteichoic acid biosynthesis.</text>
</comment>
<feature type="transmembrane region" description="Helical" evidence="7">
    <location>
        <begin position="63"/>
        <end position="93"/>
    </location>
</feature>
<dbReference type="AlphaFoldDB" id="A0A9D1AF45"/>
<evidence type="ECO:0000259" key="8">
    <source>
        <dbReference type="Pfam" id="PF00884"/>
    </source>
</evidence>
<evidence type="ECO:0000256" key="4">
    <source>
        <dbReference type="ARBA" id="ARBA00022692"/>
    </source>
</evidence>
<keyword evidence="9" id="KW-0378">Hydrolase</keyword>
<dbReference type="Proteomes" id="UP000824179">
    <property type="component" value="Unassembled WGS sequence"/>
</dbReference>
<feature type="transmembrane region" description="Helical" evidence="7">
    <location>
        <begin position="12"/>
        <end position="32"/>
    </location>
</feature>
<feature type="domain" description="Sulfatase N-terminal" evidence="8">
    <location>
        <begin position="263"/>
        <end position="635"/>
    </location>
</feature>
<feature type="transmembrane region" description="Helical" evidence="7">
    <location>
        <begin position="113"/>
        <end position="134"/>
    </location>
</feature>
<comment type="subcellular location">
    <subcellularLocation>
        <location evidence="1">Cell membrane</location>
        <topology evidence="1">Multi-pass membrane protein</topology>
    </subcellularLocation>
</comment>
<feature type="transmembrane region" description="Helical" evidence="7">
    <location>
        <begin position="38"/>
        <end position="56"/>
    </location>
</feature>
<dbReference type="SUPFAM" id="SSF53649">
    <property type="entry name" value="Alkaline phosphatase-like"/>
    <property type="match status" value="1"/>
</dbReference>
<organism evidence="9 10">
    <name type="scientific">Candidatus Coproplasma stercoripullorum</name>
    <dbReference type="NCBI Taxonomy" id="2840751"/>
    <lineage>
        <taxon>Bacteria</taxon>
        <taxon>Bacillati</taxon>
        <taxon>Bacillota</taxon>
        <taxon>Clostridia</taxon>
        <taxon>Eubacteriales</taxon>
        <taxon>Candidatus Coproplasma</taxon>
    </lineage>
</organism>
<dbReference type="EMBL" id="DVHB01000012">
    <property type="protein sequence ID" value="HIR38854.1"/>
    <property type="molecule type" value="Genomic_DNA"/>
</dbReference>
<evidence type="ECO:0000313" key="9">
    <source>
        <dbReference type="EMBL" id="HIR38854.1"/>
    </source>
</evidence>
<evidence type="ECO:0000313" key="10">
    <source>
        <dbReference type="Proteomes" id="UP000824179"/>
    </source>
</evidence>
<proteinExistence type="predicted"/>
<evidence type="ECO:0000256" key="1">
    <source>
        <dbReference type="ARBA" id="ARBA00004651"/>
    </source>
</evidence>
<accession>A0A9D1AF45</accession>
<dbReference type="InterPro" id="IPR050448">
    <property type="entry name" value="OpgB/LTA_synthase_biosynth"/>
</dbReference>
<dbReference type="InterPro" id="IPR017850">
    <property type="entry name" value="Alkaline_phosphatase_core_sf"/>
</dbReference>
<dbReference type="Pfam" id="PF00884">
    <property type="entry name" value="Sulfatase"/>
    <property type="match status" value="1"/>
</dbReference>
<dbReference type="PANTHER" id="PTHR47371:SF3">
    <property type="entry name" value="PHOSPHOGLYCEROL TRANSFERASE I"/>
    <property type="match status" value="1"/>
</dbReference>
<feature type="transmembrane region" description="Helical" evidence="7">
    <location>
        <begin position="146"/>
        <end position="169"/>
    </location>
</feature>
<dbReference type="PANTHER" id="PTHR47371">
    <property type="entry name" value="LIPOTEICHOIC ACID SYNTHASE"/>
    <property type="match status" value="1"/>
</dbReference>
<dbReference type="InterPro" id="IPR000917">
    <property type="entry name" value="Sulfatase_N"/>
</dbReference>
<name>A0A9D1AF45_9FIRM</name>
<dbReference type="GO" id="GO:0016787">
    <property type="term" value="F:hydrolase activity"/>
    <property type="evidence" value="ECO:0007669"/>
    <property type="project" value="UniProtKB-KW"/>
</dbReference>
<protein>
    <submittedName>
        <fullName evidence="9">Sulfatase-like hydrolase/transferase</fullName>
    </submittedName>
</protein>
<keyword evidence="4 7" id="KW-0812">Transmembrane</keyword>
<reference evidence="9" key="2">
    <citation type="journal article" date="2021" name="PeerJ">
        <title>Extensive microbial diversity within the chicken gut microbiome revealed by metagenomics and culture.</title>
        <authorList>
            <person name="Gilroy R."/>
            <person name="Ravi A."/>
            <person name="Getino M."/>
            <person name="Pursley I."/>
            <person name="Horton D.L."/>
            <person name="Alikhan N.F."/>
            <person name="Baker D."/>
            <person name="Gharbi K."/>
            <person name="Hall N."/>
            <person name="Watson M."/>
            <person name="Adriaenssens E.M."/>
            <person name="Foster-Nyarko E."/>
            <person name="Jarju S."/>
            <person name="Secka A."/>
            <person name="Antonio M."/>
            <person name="Oren A."/>
            <person name="Chaudhuri R.R."/>
            <person name="La Ragione R."/>
            <person name="Hildebrand F."/>
            <person name="Pallen M.J."/>
        </authorList>
    </citation>
    <scope>NUCLEOTIDE SEQUENCE</scope>
    <source>
        <strain evidence="9">ChiW25-3613</strain>
    </source>
</reference>
<reference evidence="9" key="1">
    <citation type="submission" date="2020-10" db="EMBL/GenBank/DDBJ databases">
        <authorList>
            <person name="Gilroy R."/>
        </authorList>
    </citation>
    <scope>NUCLEOTIDE SEQUENCE</scope>
    <source>
        <strain evidence="9">ChiW25-3613</strain>
    </source>
</reference>
<evidence type="ECO:0000256" key="7">
    <source>
        <dbReference type="SAM" id="Phobius"/>
    </source>
</evidence>
<dbReference type="GO" id="GO:0005886">
    <property type="term" value="C:plasma membrane"/>
    <property type="evidence" value="ECO:0007669"/>
    <property type="project" value="UniProtKB-SubCell"/>
</dbReference>
<evidence type="ECO:0000256" key="5">
    <source>
        <dbReference type="ARBA" id="ARBA00022989"/>
    </source>
</evidence>
<sequence length="746" mass="84736">MKRLLIQKSVFAGSYIVLAVLLEIITFLAIGFGFLPQYFGLDIALILIVAFIIFIIPHKVVQLILWGVVLGLQVVLSIANEALYSMSGMVFSFSMLNLVNEVTGVMDASFLNWWLIAVFVLIFGGSLAGLIVFAKKYSVPKGLYNKTSICIMLIAFILADCCAGILYLFTIESFSGFEKDETYDRLSIFYDDTELYTEQFFTVKAFREFGTYGYFIVNIGNSISGNTYVDEVDIKDVDNYFAEGQMSESVYGDNIYTGAIDGKNIVLIVIESGEWYAINKEYTPTLYSMAEDGIAMTDFHARDKTNCSEALSIMGSYPSVPSLDPESVIENSMSYTLPNILNEEGYTTNYFHINEGSYYGRDRVFTSLYGFENTHFLEDLPLLDGYDDKDGFYDFDKDSEVFKNYADEFTYSDGGPFFTQMMTLISHGRYEDLINFGNYPYAESPSAAGEVSSGQMSEEEMAEFSEKCEVKGLEEYYRLIDRFPSTFVEGTSGIDEGHLEEQGVYSETFLRYKRYQAGIMDLDFGVNMLIRDLEASGELEDTFFMFYADHSAYYDQMNYLMKGIDTEEFYNTALYSVPCFMWYGGSMDLNVSALDIEGYSSVEYSAPSDGPLTGGKITKFCNTYDILPTILHLCGYNYNMNLYHGVSMLSEFESVFVSHESGIFVDDLYFSTIDLYIKNGDVWDAYDFDETYHADGFGERELDFLYNAVDYYDKQAMLDTVILNDYFADIDFFEGDGEVKFMQKIV</sequence>
<evidence type="ECO:0000256" key="3">
    <source>
        <dbReference type="ARBA" id="ARBA00022475"/>
    </source>
</evidence>
<keyword evidence="6 7" id="KW-0472">Membrane</keyword>
<gene>
    <name evidence="9" type="ORF">IAB90_00570</name>
</gene>
<comment type="caution">
    <text evidence="9">The sequence shown here is derived from an EMBL/GenBank/DDBJ whole genome shotgun (WGS) entry which is preliminary data.</text>
</comment>
<dbReference type="Gene3D" id="3.40.720.10">
    <property type="entry name" value="Alkaline Phosphatase, subunit A"/>
    <property type="match status" value="1"/>
</dbReference>
<keyword evidence="3" id="KW-1003">Cell membrane</keyword>
<keyword evidence="5 7" id="KW-1133">Transmembrane helix</keyword>
<evidence type="ECO:0000256" key="6">
    <source>
        <dbReference type="ARBA" id="ARBA00023136"/>
    </source>
</evidence>
<evidence type="ECO:0000256" key="2">
    <source>
        <dbReference type="ARBA" id="ARBA00004936"/>
    </source>
</evidence>